<evidence type="ECO:0000256" key="11">
    <source>
        <dbReference type="ARBA" id="ARBA00023136"/>
    </source>
</evidence>
<evidence type="ECO:0000256" key="7">
    <source>
        <dbReference type="ARBA" id="ARBA00022989"/>
    </source>
</evidence>
<sequence>MGIVFVLIFLTVFLYILKNTRRARIINSKIPGPIGLPYIGNLLSLRGEVHLKFDEWYKKYGPIYSIRMGNIDTVVLTEYSTLKKAFVDNAYSFTDRYQLKSRIQINGAKDIVNQNGKKHEILKKVILSEITSTKVKKYENNIIGEAGRLISFFDKHAEDGRPFSISGYVYLYAVNIIIRFLFGDELCWENVDLAKNFLNGLFSFADEGTVLSDFITIPFYKHNKRYFELYDLLFKEIKNFIEMYLKIKKDKIKNGLYNPEEDNSIISKLIIEYEKGNITWDCLSHTCADIIGAGSFTTANAIFCAIIEMANNPSIQNKTHNDVLSGLNNYEDIILNHSKYRSNFPYLSMVIKETFRKYPSVLLGVPHMTTDDVIVDGYKIAAGTQVFQNIYSSQMSEKVFPSPNEFIPERFNKACDKEVNSNLLLFGIGVRDCIGKSLSESEIFTILATLIYRYEFINPSQSPLKNVESLGVILNIPETKIILKKKLTRNGNFNK</sequence>
<protein>
    <recommendedName>
        <fullName evidence="16">Cytochrome P450</fullName>
    </recommendedName>
</protein>
<gene>
    <name evidence="14" type="ORF">RB653_006554</name>
</gene>
<keyword evidence="11" id="KW-0472">Membrane</keyword>
<dbReference type="InterPro" id="IPR036396">
    <property type="entry name" value="Cyt_P450_sf"/>
</dbReference>
<proteinExistence type="inferred from homology"/>
<dbReference type="GO" id="GO:0004497">
    <property type="term" value="F:monooxygenase activity"/>
    <property type="evidence" value="ECO:0007669"/>
    <property type="project" value="UniProtKB-KW"/>
</dbReference>
<evidence type="ECO:0008006" key="16">
    <source>
        <dbReference type="Google" id="ProtNLM"/>
    </source>
</evidence>
<evidence type="ECO:0000256" key="10">
    <source>
        <dbReference type="ARBA" id="ARBA00023033"/>
    </source>
</evidence>
<dbReference type="SUPFAM" id="SSF48264">
    <property type="entry name" value="Cytochrome P450"/>
    <property type="match status" value="1"/>
</dbReference>
<reference evidence="14 15" key="1">
    <citation type="submission" date="2023-11" db="EMBL/GenBank/DDBJ databases">
        <title>Dfirmibasis_genome.</title>
        <authorList>
            <person name="Edelbroek B."/>
            <person name="Kjellin J."/>
            <person name="Jerlstrom-Hultqvist J."/>
            <person name="Soderbom F."/>
        </authorList>
    </citation>
    <scope>NUCLEOTIDE SEQUENCE [LARGE SCALE GENOMIC DNA]</scope>
    <source>
        <strain evidence="14 15">TNS-C-14</strain>
    </source>
</reference>
<dbReference type="GO" id="GO:0005506">
    <property type="term" value="F:iron ion binding"/>
    <property type="evidence" value="ECO:0007669"/>
    <property type="project" value="InterPro"/>
</dbReference>
<accession>A0AAN7YQ45</accession>
<keyword evidence="5" id="KW-0812">Transmembrane</keyword>
<comment type="cofactor">
    <cofactor evidence="1 12">
        <name>heme</name>
        <dbReference type="ChEBI" id="CHEBI:30413"/>
    </cofactor>
</comment>
<comment type="similarity">
    <text evidence="3 13">Belongs to the cytochrome P450 family.</text>
</comment>
<evidence type="ECO:0000256" key="8">
    <source>
        <dbReference type="ARBA" id="ARBA00023002"/>
    </source>
</evidence>
<evidence type="ECO:0000256" key="12">
    <source>
        <dbReference type="PIRSR" id="PIRSR602401-1"/>
    </source>
</evidence>
<dbReference type="EMBL" id="JAVFKY010000005">
    <property type="protein sequence ID" value="KAK5575421.1"/>
    <property type="molecule type" value="Genomic_DNA"/>
</dbReference>
<name>A0AAN7YQ45_9MYCE</name>
<keyword evidence="10 13" id="KW-0503">Monooxygenase</keyword>
<keyword evidence="15" id="KW-1185">Reference proteome</keyword>
<keyword evidence="4 12" id="KW-0349">Heme</keyword>
<comment type="caution">
    <text evidence="14">The sequence shown here is derived from an EMBL/GenBank/DDBJ whole genome shotgun (WGS) entry which is preliminary data.</text>
</comment>
<dbReference type="CDD" id="cd20617">
    <property type="entry name" value="CYP1_2-like"/>
    <property type="match status" value="1"/>
</dbReference>
<evidence type="ECO:0000313" key="14">
    <source>
        <dbReference type="EMBL" id="KAK5575421.1"/>
    </source>
</evidence>
<evidence type="ECO:0000256" key="6">
    <source>
        <dbReference type="ARBA" id="ARBA00022723"/>
    </source>
</evidence>
<dbReference type="GO" id="GO:0016020">
    <property type="term" value="C:membrane"/>
    <property type="evidence" value="ECO:0007669"/>
    <property type="project" value="UniProtKB-SubCell"/>
</dbReference>
<evidence type="ECO:0000256" key="3">
    <source>
        <dbReference type="ARBA" id="ARBA00010617"/>
    </source>
</evidence>
<dbReference type="PRINTS" id="PR00463">
    <property type="entry name" value="EP450I"/>
</dbReference>
<keyword evidence="6 12" id="KW-0479">Metal-binding</keyword>
<dbReference type="PANTHER" id="PTHR24303:SF11">
    <property type="entry name" value="CYTOCHROME P450 513A1-RELATED"/>
    <property type="match status" value="1"/>
</dbReference>
<feature type="binding site" description="axial binding residue" evidence="12">
    <location>
        <position position="433"/>
    </location>
    <ligand>
        <name>heme</name>
        <dbReference type="ChEBI" id="CHEBI:30413"/>
    </ligand>
    <ligandPart>
        <name>Fe</name>
        <dbReference type="ChEBI" id="CHEBI:18248"/>
    </ligandPart>
</feature>
<keyword evidence="7" id="KW-1133">Transmembrane helix</keyword>
<dbReference type="Gene3D" id="1.10.630.10">
    <property type="entry name" value="Cytochrome P450"/>
    <property type="match status" value="1"/>
</dbReference>
<dbReference type="GO" id="GO:0020037">
    <property type="term" value="F:heme binding"/>
    <property type="evidence" value="ECO:0007669"/>
    <property type="project" value="InterPro"/>
</dbReference>
<dbReference type="Pfam" id="PF00067">
    <property type="entry name" value="p450"/>
    <property type="match status" value="1"/>
</dbReference>
<dbReference type="InterPro" id="IPR002401">
    <property type="entry name" value="Cyt_P450_E_grp-I"/>
</dbReference>
<keyword evidence="8 13" id="KW-0560">Oxidoreductase</keyword>
<dbReference type="PRINTS" id="PR00385">
    <property type="entry name" value="P450"/>
</dbReference>
<evidence type="ECO:0000313" key="15">
    <source>
        <dbReference type="Proteomes" id="UP001344447"/>
    </source>
</evidence>
<dbReference type="PANTHER" id="PTHR24303">
    <property type="entry name" value="HEME-BINDING MONOOXYGENASE FAMILY"/>
    <property type="match status" value="1"/>
</dbReference>
<organism evidence="14 15">
    <name type="scientific">Dictyostelium firmibasis</name>
    <dbReference type="NCBI Taxonomy" id="79012"/>
    <lineage>
        <taxon>Eukaryota</taxon>
        <taxon>Amoebozoa</taxon>
        <taxon>Evosea</taxon>
        <taxon>Eumycetozoa</taxon>
        <taxon>Dictyostelia</taxon>
        <taxon>Dictyosteliales</taxon>
        <taxon>Dictyosteliaceae</taxon>
        <taxon>Dictyostelium</taxon>
    </lineage>
</organism>
<evidence type="ECO:0000256" key="13">
    <source>
        <dbReference type="RuleBase" id="RU000461"/>
    </source>
</evidence>
<comment type="subcellular location">
    <subcellularLocation>
        <location evidence="2">Membrane</location>
        <topology evidence="2">Single-pass membrane protein</topology>
    </subcellularLocation>
</comment>
<evidence type="ECO:0000256" key="1">
    <source>
        <dbReference type="ARBA" id="ARBA00001971"/>
    </source>
</evidence>
<dbReference type="InterPro" id="IPR001128">
    <property type="entry name" value="Cyt_P450"/>
</dbReference>
<evidence type="ECO:0000256" key="4">
    <source>
        <dbReference type="ARBA" id="ARBA00022617"/>
    </source>
</evidence>
<evidence type="ECO:0000256" key="5">
    <source>
        <dbReference type="ARBA" id="ARBA00022692"/>
    </source>
</evidence>
<dbReference type="Proteomes" id="UP001344447">
    <property type="component" value="Unassembled WGS sequence"/>
</dbReference>
<evidence type="ECO:0000256" key="9">
    <source>
        <dbReference type="ARBA" id="ARBA00023004"/>
    </source>
</evidence>
<dbReference type="InterPro" id="IPR017972">
    <property type="entry name" value="Cyt_P450_CS"/>
</dbReference>
<keyword evidence="9 12" id="KW-0408">Iron</keyword>
<dbReference type="PROSITE" id="PS00086">
    <property type="entry name" value="CYTOCHROME_P450"/>
    <property type="match status" value="1"/>
</dbReference>
<dbReference type="GO" id="GO:0016705">
    <property type="term" value="F:oxidoreductase activity, acting on paired donors, with incorporation or reduction of molecular oxygen"/>
    <property type="evidence" value="ECO:0007669"/>
    <property type="project" value="InterPro"/>
</dbReference>
<evidence type="ECO:0000256" key="2">
    <source>
        <dbReference type="ARBA" id="ARBA00004167"/>
    </source>
</evidence>
<dbReference type="AlphaFoldDB" id="A0AAN7YQ45"/>